<dbReference type="EMBL" id="MFJE01000036">
    <property type="protein sequence ID" value="OGG13792.1"/>
    <property type="molecule type" value="Genomic_DNA"/>
</dbReference>
<proteinExistence type="predicted"/>
<sequence>MNKAKVIIAILILIAGLFGYAIGKYSTRIFPTTNITQLNLPYEQIEISGIDNIQQKQTEDFINKFYEYQQQKEIDKVLALFTPPANKQEQDDLNFLLGTPKYNYTLGGYYIRGMERHNDTTTVLVDEMRVIYSGGEYVGFSANIANLTLETTQTQNGVKIVSYKHNSKAGKYEGFDGY</sequence>
<organism evidence="1 2">
    <name type="scientific">Candidatus Gottesmanbacteria bacterium RIFCSPHIGHO2_01_FULL_39_10</name>
    <dbReference type="NCBI Taxonomy" id="1798375"/>
    <lineage>
        <taxon>Bacteria</taxon>
        <taxon>Candidatus Gottesmaniibacteriota</taxon>
    </lineage>
</organism>
<dbReference type="STRING" id="1798375.A2773_01560"/>
<reference evidence="1 2" key="1">
    <citation type="journal article" date="2016" name="Nat. Commun.">
        <title>Thousands of microbial genomes shed light on interconnected biogeochemical processes in an aquifer system.</title>
        <authorList>
            <person name="Anantharaman K."/>
            <person name="Brown C.T."/>
            <person name="Hug L.A."/>
            <person name="Sharon I."/>
            <person name="Castelle C.J."/>
            <person name="Probst A.J."/>
            <person name="Thomas B.C."/>
            <person name="Singh A."/>
            <person name="Wilkins M.J."/>
            <person name="Karaoz U."/>
            <person name="Brodie E.L."/>
            <person name="Williams K.H."/>
            <person name="Hubbard S.S."/>
            <person name="Banfield J.F."/>
        </authorList>
    </citation>
    <scope>NUCLEOTIDE SEQUENCE [LARGE SCALE GENOMIC DNA]</scope>
</reference>
<dbReference type="Proteomes" id="UP000177383">
    <property type="component" value="Unassembled WGS sequence"/>
</dbReference>
<protein>
    <submittedName>
        <fullName evidence="1">Uncharacterized protein</fullName>
    </submittedName>
</protein>
<evidence type="ECO:0000313" key="2">
    <source>
        <dbReference type="Proteomes" id="UP000177383"/>
    </source>
</evidence>
<gene>
    <name evidence="1" type="ORF">A2773_01560</name>
</gene>
<name>A0A1F5ZNY1_9BACT</name>
<comment type="caution">
    <text evidence="1">The sequence shown here is derived from an EMBL/GenBank/DDBJ whole genome shotgun (WGS) entry which is preliminary data.</text>
</comment>
<evidence type="ECO:0000313" key="1">
    <source>
        <dbReference type="EMBL" id="OGG13792.1"/>
    </source>
</evidence>
<dbReference type="AlphaFoldDB" id="A0A1F5ZNY1"/>
<accession>A0A1F5ZNY1</accession>